<keyword evidence="4" id="KW-0808">Transferase</keyword>
<evidence type="ECO:0000256" key="2">
    <source>
        <dbReference type="ARBA" id="ARBA00012438"/>
    </source>
</evidence>
<evidence type="ECO:0000313" key="11">
    <source>
        <dbReference type="Proteomes" id="UP001517367"/>
    </source>
</evidence>
<proteinExistence type="predicted"/>
<dbReference type="Pfam" id="PF02518">
    <property type="entry name" value="HATPase_c"/>
    <property type="match status" value="1"/>
</dbReference>
<dbReference type="InterPro" id="IPR003661">
    <property type="entry name" value="HisK_dim/P_dom"/>
</dbReference>
<name>A0ABW9JLB5_9SPHI</name>
<dbReference type="PROSITE" id="PS50109">
    <property type="entry name" value="HIS_KIN"/>
    <property type="match status" value="1"/>
</dbReference>
<dbReference type="InterPro" id="IPR003594">
    <property type="entry name" value="HATPase_dom"/>
</dbReference>
<dbReference type="PANTHER" id="PTHR43711:SF1">
    <property type="entry name" value="HISTIDINE KINASE 1"/>
    <property type="match status" value="1"/>
</dbReference>
<dbReference type="SUPFAM" id="SSF47384">
    <property type="entry name" value="Homodimeric domain of signal transducing histidine kinase"/>
    <property type="match status" value="1"/>
</dbReference>
<evidence type="ECO:0000256" key="3">
    <source>
        <dbReference type="ARBA" id="ARBA00022553"/>
    </source>
</evidence>
<gene>
    <name evidence="10" type="ORF">E5L68_011440</name>
</gene>
<dbReference type="PROSITE" id="PS50005">
    <property type="entry name" value="TPR"/>
    <property type="match status" value="3"/>
</dbReference>
<feature type="transmembrane region" description="Helical" evidence="8">
    <location>
        <begin position="390"/>
        <end position="410"/>
    </location>
</feature>
<dbReference type="EMBL" id="SRMP02000018">
    <property type="protein sequence ID" value="MFN0292008.1"/>
    <property type="molecule type" value="Genomic_DNA"/>
</dbReference>
<dbReference type="SUPFAM" id="SSF48452">
    <property type="entry name" value="TPR-like"/>
    <property type="match status" value="2"/>
</dbReference>
<keyword evidence="11" id="KW-1185">Reference proteome</keyword>
<keyword evidence="7" id="KW-0802">TPR repeat</keyword>
<keyword evidence="3" id="KW-0597">Phosphoprotein</keyword>
<evidence type="ECO:0000256" key="5">
    <source>
        <dbReference type="ARBA" id="ARBA00022777"/>
    </source>
</evidence>
<dbReference type="InterPro" id="IPR004358">
    <property type="entry name" value="Sig_transdc_His_kin-like_C"/>
</dbReference>
<dbReference type="InterPro" id="IPR005467">
    <property type="entry name" value="His_kinase_dom"/>
</dbReference>
<dbReference type="InterPro" id="IPR011990">
    <property type="entry name" value="TPR-like_helical_dom_sf"/>
</dbReference>
<organism evidence="10 11">
    <name type="scientific">Pedobacter helvus</name>
    <dbReference type="NCBI Taxonomy" id="2563444"/>
    <lineage>
        <taxon>Bacteria</taxon>
        <taxon>Pseudomonadati</taxon>
        <taxon>Bacteroidota</taxon>
        <taxon>Sphingobacteriia</taxon>
        <taxon>Sphingobacteriales</taxon>
        <taxon>Sphingobacteriaceae</taxon>
        <taxon>Pedobacter</taxon>
    </lineage>
</organism>
<protein>
    <recommendedName>
        <fullName evidence="2">histidine kinase</fullName>
        <ecNumber evidence="2">2.7.13.3</ecNumber>
    </recommendedName>
</protein>
<feature type="domain" description="Histidine kinase" evidence="9">
    <location>
        <begin position="439"/>
        <end position="655"/>
    </location>
</feature>
<dbReference type="Gene3D" id="1.10.287.130">
    <property type="match status" value="1"/>
</dbReference>
<dbReference type="SMART" id="SM00028">
    <property type="entry name" value="TPR"/>
    <property type="match status" value="5"/>
</dbReference>
<dbReference type="SMART" id="SM00388">
    <property type="entry name" value="HisKA"/>
    <property type="match status" value="1"/>
</dbReference>
<dbReference type="InterPro" id="IPR036890">
    <property type="entry name" value="HATPase_C_sf"/>
</dbReference>
<evidence type="ECO:0000259" key="9">
    <source>
        <dbReference type="PROSITE" id="PS50109"/>
    </source>
</evidence>
<feature type="repeat" description="TPR" evidence="7">
    <location>
        <begin position="237"/>
        <end position="270"/>
    </location>
</feature>
<keyword evidence="8" id="KW-0812">Transmembrane</keyword>
<evidence type="ECO:0000256" key="4">
    <source>
        <dbReference type="ARBA" id="ARBA00022679"/>
    </source>
</evidence>
<sequence length="658" mass="74576">MREYRYKTLFVLLTIWSINLLFSFSVFGQRPLKALNTSEDYIRIIKYYRYLNPDSALFYVKQGLKKAEEQKDELGKAALLNQYGMIDDNATRYRESREKYLQAEAIYRDNNDDIGLAATLIRLGVVEKRKGNYDKALAYFMDALNISEKINHKPGMLEGRVVFAETYYNLGEYENALSNLRMAEDIDKQIPLSNLSLNMYINYGQVYTKKGDYNKAINYINKGLSKSNRVEFNGLKISLLVQLAATYFKSGRTNDAISVYHQALQFTKRIKNVLREQFTLIELSEVYVKTKPDSAIILLKKALAIAEAHKMYRQQITALDKLGDLYKSKGSLSQALAYREQRNELADKVFYTDMMKQVSNLESAFELEKSKAQLNELTIKDKEQRLLRNILVLVAIVIFLVLVVTLVFYLRSKHLNKLLTKANSGLAESNELKDKFFSIVAHDIRSPLVSTISILKLIGDNELDDKTQDQMVSRLLAHCGSSLEVLDKLLKWGQMQIKGVRLNISEFHPIDNIHKNIGLLAGAAEQKHIHVAVDIPANLILKADSDHFDFIIRNLVANAIKFTENEGTVVLKAKTIDDGMVKFSVKDNGVGISQERINELFKLSATGTKGTSSEEGTSLGLIICREFILANNGELTIESTVGNGTTFSFTMKGFIEKV</sequence>
<dbReference type="InterPro" id="IPR019734">
    <property type="entry name" value="TPR_rpt"/>
</dbReference>
<keyword evidence="5" id="KW-0418">Kinase</keyword>
<feature type="repeat" description="TPR" evidence="7">
    <location>
        <begin position="197"/>
        <end position="230"/>
    </location>
</feature>
<dbReference type="InterPro" id="IPR050736">
    <property type="entry name" value="Sensor_HK_Regulatory"/>
</dbReference>
<keyword evidence="6" id="KW-0902">Two-component regulatory system</keyword>
<reference evidence="10 11" key="1">
    <citation type="submission" date="2024-12" db="EMBL/GenBank/DDBJ databases">
        <authorList>
            <person name="Hu S."/>
        </authorList>
    </citation>
    <scope>NUCLEOTIDE SEQUENCE [LARGE SCALE GENOMIC DNA]</scope>
    <source>
        <strain evidence="10 11">P-25</strain>
    </source>
</reference>
<feature type="repeat" description="TPR" evidence="7">
    <location>
        <begin position="117"/>
        <end position="150"/>
    </location>
</feature>
<evidence type="ECO:0000256" key="7">
    <source>
        <dbReference type="PROSITE-ProRule" id="PRU00339"/>
    </source>
</evidence>
<evidence type="ECO:0000256" key="8">
    <source>
        <dbReference type="SAM" id="Phobius"/>
    </source>
</evidence>
<dbReference type="RefSeq" id="WP_138730850.1">
    <property type="nucleotide sequence ID" value="NZ_SRMP02000018.1"/>
</dbReference>
<dbReference type="EC" id="2.7.13.3" evidence="2"/>
<dbReference type="SMART" id="SM00387">
    <property type="entry name" value="HATPase_c"/>
    <property type="match status" value="1"/>
</dbReference>
<evidence type="ECO:0000313" key="10">
    <source>
        <dbReference type="EMBL" id="MFN0292008.1"/>
    </source>
</evidence>
<dbReference type="SUPFAM" id="SSF55874">
    <property type="entry name" value="ATPase domain of HSP90 chaperone/DNA topoisomerase II/histidine kinase"/>
    <property type="match status" value="1"/>
</dbReference>
<dbReference type="PANTHER" id="PTHR43711">
    <property type="entry name" value="TWO-COMPONENT HISTIDINE KINASE"/>
    <property type="match status" value="1"/>
</dbReference>
<dbReference type="CDD" id="cd00082">
    <property type="entry name" value="HisKA"/>
    <property type="match status" value="1"/>
</dbReference>
<dbReference type="Gene3D" id="1.25.40.10">
    <property type="entry name" value="Tetratricopeptide repeat domain"/>
    <property type="match status" value="3"/>
</dbReference>
<accession>A0ABW9JLB5</accession>
<comment type="caution">
    <text evidence="10">The sequence shown here is derived from an EMBL/GenBank/DDBJ whole genome shotgun (WGS) entry which is preliminary data.</text>
</comment>
<dbReference type="Gene3D" id="3.30.565.10">
    <property type="entry name" value="Histidine kinase-like ATPase, C-terminal domain"/>
    <property type="match status" value="1"/>
</dbReference>
<dbReference type="InterPro" id="IPR036097">
    <property type="entry name" value="HisK_dim/P_sf"/>
</dbReference>
<keyword evidence="8" id="KW-1133">Transmembrane helix</keyword>
<evidence type="ECO:0000256" key="6">
    <source>
        <dbReference type="ARBA" id="ARBA00023012"/>
    </source>
</evidence>
<dbReference type="Proteomes" id="UP001517367">
    <property type="component" value="Unassembled WGS sequence"/>
</dbReference>
<keyword evidence="8" id="KW-0472">Membrane</keyword>
<dbReference type="PRINTS" id="PR00344">
    <property type="entry name" value="BCTRLSENSOR"/>
</dbReference>
<dbReference type="Pfam" id="PF13424">
    <property type="entry name" value="TPR_12"/>
    <property type="match status" value="3"/>
</dbReference>
<evidence type="ECO:0000256" key="1">
    <source>
        <dbReference type="ARBA" id="ARBA00000085"/>
    </source>
</evidence>
<comment type="catalytic activity">
    <reaction evidence="1">
        <text>ATP + protein L-histidine = ADP + protein N-phospho-L-histidine.</text>
        <dbReference type="EC" id="2.7.13.3"/>
    </reaction>
</comment>